<feature type="domain" description="Glucosamine/galactosamine-6-phosphate isomerase" evidence="1">
    <location>
        <begin position="9"/>
        <end position="206"/>
    </location>
</feature>
<sequence>MQIIVTKDAEETREAVADAITDQIAENPGSVLALSAAPEALAVYDVLADRYESEALDFSRLAVFNLGEYCGVQATDADSVYTAMRRHLYDHVNMNPEHAYVPEGMNDDAAAVCDGYEARIHLEGGIDLVALPLGSAGELGLNVGGTEFSKETLLVEEPRPAYTMGVGSIMEADQVVVFANGSDMADIVRDAFFGPITPAVPASILQFHPDTTAIVDEAAFESCFDLVEGDDCDCGCDDDECCHGEHHRNGECCGKQHH</sequence>
<gene>
    <name evidence="2" type="ordered locus">Shel_00160</name>
</gene>
<dbReference type="InterPro" id="IPR052960">
    <property type="entry name" value="GlcN6P_deaminase-like"/>
</dbReference>
<evidence type="ECO:0000313" key="3">
    <source>
        <dbReference type="Proteomes" id="UP000002026"/>
    </source>
</evidence>
<organism evidence="2 3">
    <name type="scientific">Slackia heliotrinireducens (strain ATCC 29202 / DSM 20476 / NCTC 11029 / RHS 1)</name>
    <name type="common">Peptococcus heliotrinreducens</name>
    <dbReference type="NCBI Taxonomy" id="471855"/>
    <lineage>
        <taxon>Bacteria</taxon>
        <taxon>Bacillati</taxon>
        <taxon>Actinomycetota</taxon>
        <taxon>Coriobacteriia</taxon>
        <taxon>Eggerthellales</taxon>
        <taxon>Eggerthellaceae</taxon>
        <taxon>Slackia</taxon>
    </lineage>
</organism>
<evidence type="ECO:0000259" key="1">
    <source>
        <dbReference type="Pfam" id="PF01182"/>
    </source>
</evidence>
<dbReference type="EMBL" id="CP001684">
    <property type="protein sequence ID" value="ACV21092.1"/>
    <property type="molecule type" value="Genomic_DNA"/>
</dbReference>
<dbReference type="KEGG" id="shi:Shel_00160"/>
<dbReference type="InterPro" id="IPR037171">
    <property type="entry name" value="NagB/RpiA_transferase-like"/>
</dbReference>
<protein>
    <submittedName>
        <fullName evidence="2">6-phosphogluconolactonase/glucosamine-6-phosphate isomerase/deaminase</fullName>
    </submittedName>
</protein>
<dbReference type="RefSeq" id="WP_012797203.1">
    <property type="nucleotide sequence ID" value="NC_013165.1"/>
</dbReference>
<dbReference type="Proteomes" id="UP000002026">
    <property type="component" value="Chromosome"/>
</dbReference>
<reference evidence="2 3" key="1">
    <citation type="journal article" date="2009" name="Stand. Genomic Sci.">
        <title>Complete genome sequence of Slackia heliotrinireducens type strain (RHS 1).</title>
        <authorList>
            <person name="Pukall R."/>
            <person name="Lapidus A."/>
            <person name="Nolan M."/>
            <person name="Copeland A."/>
            <person name="Glavina Del Rio T."/>
            <person name="Lucas S."/>
            <person name="Chen F."/>
            <person name="Tice H."/>
            <person name="Cheng J.F."/>
            <person name="Chertkov O."/>
            <person name="Bruce D."/>
            <person name="Goodwin L."/>
            <person name="Kuske C."/>
            <person name="Brettin T."/>
            <person name="Detter J.C."/>
            <person name="Han C."/>
            <person name="Pitluck S."/>
            <person name="Pati A."/>
            <person name="Mavrommatis K."/>
            <person name="Ivanova N."/>
            <person name="Ovchinnikova G."/>
            <person name="Chen A."/>
            <person name="Palaniappan K."/>
            <person name="Schneider S."/>
            <person name="Rohde M."/>
            <person name="Chain P."/>
            <person name="D'haeseleer P."/>
            <person name="Goker M."/>
            <person name="Bristow J."/>
            <person name="Eisen J.A."/>
            <person name="Markowitz V."/>
            <person name="Kyrpides N.C."/>
            <person name="Klenk H.P."/>
            <person name="Hugenholtz P."/>
        </authorList>
    </citation>
    <scope>NUCLEOTIDE SEQUENCE [LARGE SCALE GENOMIC DNA]</scope>
    <source>
        <strain evidence="3">ATCC 29202 / DSM 20476 / NCTC 11029 / RHS 1</strain>
    </source>
</reference>
<evidence type="ECO:0000313" key="2">
    <source>
        <dbReference type="EMBL" id="ACV21092.1"/>
    </source>
</evidence>
<dbReference type="GO" id="GO:0005975">
    <property type="term" value="P:carbohydrate metabolic process"/>
    <property type="evidence" value="ECO:0007669"/>
    <property type="project" value="InterPro"/>
</dbReference>
<dbReference type="SUPFAM" id="SSF100950">
    <property type="entry name" value="NagB/RpiA/CoA transferase-like"/>
    <property type="match status" value="1"/>
</dbReference>
<name>C7N0L4_SLAHD</name>
<dbReference type="Pfam" id="PF01182">
    <property type="entry name" value="Glucosamine_iso"/>
    <property type="match status" value="1"/>
</dbReference>
<dbReference type="STRING" id="471855.Shel_00160"/>
<dbReference type="GO" id="GO:0016853">
    <property type="term" value="F:isomerase activity"/>
    <property type="evidence" value="ECO:0007669"/>
    <property type="project" value="UniProtKB-KW"/>
</dbReference>
<dbReference type="InterPro" id="IPR006148">
    <property type="entry name" value="Glc/Gal-6P_isomerase"/>
</dbReference>
<proteinExistence type="predicted"/>
<dbReference type="PANTHER" id="PTHR42892">
    <property type="entry name" value="GLUCOSAMINE-6-PHOSPHATE DEAMINASE-LIKE PROTEIN BT_0258-RELATED"/>
    <property type="match status" value="1"/>
</dbReference>
<dbReference type="PANTHER" id="PTHR42892:SF1">
    <property type="entry name" value="GLUCOSAMINE-6-PHOSPHATE ISOMERASE"/>
    <property type="match status" value="1"/>
</dbReference>
<dbReference type="eggNOG" id="COG0363">
    <property type="taxonomic scope" value="Bacteria"/>
</dbReference>
<keyword evidence="3" id="KW-1185">Reference proteome</keyword>
<dbReference type="AlphaFoldDB" id="C7N0L4"/>
<accession>C7N0L4</accession>
<dbReference type="HOGENOM" id="CLU_049611_1_1_11"/>
<dbReference type="Gene3D" id="3.40.50.1360">
    <property type="match status" value="1"/>
</dbReference>
<keyword evidence="2" id="KW-0413">Isomerase</keyword>